<organism evidence="1 2">
    <name type="scientific">Cyphomyrmex costatus</name>
    <dbReference type="NCBI Taxonomy" id="456900"/>
    <lineage>
        <taxon>Eukaryota</taxon>
        <taxon>Metazoa</taxon>
        <taxon>Ecdysozoa</taxon>
        <taxon>Arthropoda</taxon>
        <taxon>Hexapoda</taxon>
        <taxon>Insecta</taxon>
        <taxon>Pterygota</taxon>
        <taxon>Neoptera</taxon>
        <taxon>Endopterygota</taxon>
        <taxon>Hymenoptera</taxon>
        <taxon>Apocrita</taxon>
        <taxon>Aculeata</taxon>
        <taxon>Formicoidea</taxon>
        <taxon>Formicidae</taxon>
        <taxon>Myrmicinae</taxon>
        <taxon>Cyphomyrmex</taxon>
    </lineage>
</organism>
<name>A0A151IMX4_9HYME</name>
<evidence type="ECO:0000313" key="2">
    <source>
        <dbReference type="Proteomes" id="UP000078542"/>
    </source>
</evidence>
<proteinExistence type="predicted"/>
<accession>A0A151IMX4</accession>
<feature type="non-terminal residue" evidence="1">
    <location>
        <position position="1"/>
    </location>
</feature>
<evidence type="ECO:0000313" key="1">
    <source>
        <dbReference type="EMBL" id="KYN06305.1"/>
    </source>
</evidence>
<protein>
    <submittedName>
        <fullName evidence="1">Uncharacterized protein</fullName>
    </submittedName>
</protein>
<dbReference type="AlphaFoldDB" id="A0A151IMX4"/>
<dbReference type="EMBL" id="KQ977019">
    <property type="protein sequence ID" value="KYN06305.1"/>
    <property type="molecule type" value="Genomic_DNA"/>
</dbReference>
<dbReference type="Proteomes" id="UP000078542">
    <property type="component" value="Unassembled WGS sequence"/>
</dbReference>
<gene>
    <name evidence="1" type="ORF">ALC62_02797</name>
</gene>
<sequence>HLVQFALFSAWEMTIPLHFKVMPGSIEGIGGKGRRRNCGEKSGEKLFFVFYQKRRPFFKPGSVRAAAGIVVYRSRQRYEY</sequence>
<keyword evidence="2" id="KW-1185">Reference proteome</keyword>
<reference evidence="1 2" key="1">
    <citation type="submission" date="2016-03" db="EMBL/GenBank/DDBJ databases">
        <title>Cyphomyrmex costatus WGS genome.</title>
        <authorList>
            <person name="Nygaard S."/>
            <person name="Hu H."/>
            <person name="Boomsma J."/>
            <person name="Zhang G."/>
        </authorList>
    </citation>
    <scope>NUCLEOTIDE SEQUENCE [LARGE SCALE GENOMIC DNA]</scope>
    <source>
        <strain evidence="1">MS0001</strain>
        <tissue evidence="1">Whole body</tissue>
    </source>
</reference>